<keyword evidence="2" id="KW-0678">Repressor</keyword>
<dbReference type="AlphaFoldDB" id="G3UCV2"/>
<dbReference type="InterPro" id="IPR017907">
    <property type="entry name" value="Znf_RING_CS"/>
</dbReference>
<dbReference type="GO" id="GO:0008270">
    <property type="term" value="F:zinc ion binding"/>
    <property type="evidence" value="ECO:0007669"/>
    <property type="project" value="UniProtKB-KW"/>
</dbReference>
<dbReference type="CDD" id="cd17081">
    <property type="entry name" value="RAWUL_PCGF1"/>
    <property type="match status" value="1"/>
</dbReference>
<sequence length="237" mass="27652">QEEVRVKIKDLNEHIVCCLCAGYFVDATTITECLHTFCKSCIVKYLQTSKYCPMCNIKIHETQPLLNLKLDRVMQDIVYKLVPGLQDSEEKRIREFYQSRGLDRVTQPSGEGMSLAAGCLLTTLSFSEPALSNLGLPFSSFDHSKAHYYRYDEQLSLCLERLSQPQNKYIRCSVRAEVRHLRRVLCHRLLLNPQHVQLLFDNEVLPDHMTMKQIWLSRWFGKPSPLLLQYSVKEKRR</sequence>
<name>G3UCV2_LOXAF</name>
<evidence type="ECO:0000256" key="11">
    <source>
        <dbReference type="PROSITE-ProRule" id="PRU00175"/>
    </source>
</evidence>
<evidence type="ECO:0000256" key="4">
    <source>
        <dbReference type="ARBA" id="ARBA00022771"/>
    </source>
</evidence>
<dbReference type="Gene3D" id="3.10.20.90">
    <property type="entry name" value="Phosphatidylinositol 3-kinase Catalytic Subunit, Chain A, domain 1"/>
    <property type="match status" value="1"/>
</dbReference>
<reference evidence="13 14" key="1">
    <citation type="submission" date="2009-06" db="EMBL/GenBank/DDBJ databases">
        <title>The Genome Sequence of Loxodonta africana (African elephant).</title>
        <authorList>
            <person name="Di Palma F."/>
            <person name="Heiman D."/>
            <person name="Young S."/>
            <person name="Johnson J."/>
            <person name="Lander E.S."/>
            <person name="Lindblad-Toh K."/>
        </authorList>
    </citation>
    <scope>NUCLEOTIDE SEQUENCE [LARGE SCALE GENOMIC DNA]</scope>
    <source>
        <strain evidence="13 14">Isolate ISIS603380</strain>
    </source>
</reference>
<evidence type="ECO:0000256" key="5">
    <source>
        <dbReference type="ARBA" id="ARBA00022833"/>
    </source>
</evidence>
<dbReference type="GeneTree" id="ENSGT00940000159651"/>
<dbReference type="InterPro" id="IPR013083">
    <property type="entry name" value="Znf_RING/FYVE/PHD"/>
</dbReference>
<protein>
    <recommendedName>
        <fullName evidence="9">Polycomb group RING finger protein 1</fullName>
    </recommendedName>
</protein>
<dbReference type="Pfam" id="PF16207">
    <property type="entry name" value="RAWUL"/>
    <property type="match status" value="1"/>
</dbReference>
<evidence type="ECO:0000256" key="2">
    <source>
        <dbReference type="ARBA" id="ARBA00022491"/>
    </source>
</evidence>
<feature type="domain" description="RING-type" evidence="12">
    <location>
        <begin position="17"/>
        <end position="56"/>
    </location>
</feature>
<accession>G3UCV2</accession>
<dbReference type="FunFam" id="3.30.40.10:FF:000122">
    <property type="entry name" value="polycomb group RING finger protein 1"/>
    <property type="match status" value="1"/>
</dbReference>
<dbReference type="PROSITE" id="PS50089">
    <property type="entry name" value="ZF_RING_2"/>
    <property type="match status" value="1"/>
</dbReference>
<evidence type="ECO:0000259" key="12">
    <source>
        <dbReference type="PROSITE" id="PS50089"/>
    </source>
</evidence>
<keyword evidence="4 11" id="KW-0863">Zinc-finger</keyword>
<keyword evidence="8" id="KW-0539">Nucleus</keyword>
<reference evidence="13" key="3">
    <citation type="submission" date="2025-09" db="UniProtKB">
        <authorList>
            <consortium name="Ensembl"/>
        </authorList>
    </citation>
    <scope>IDENTIFICATION</scope>
    <source>
        <strain evidence="13">Isolate ISIS603380</strain>
    </source>
</reference>
<evidence type="ECO:0000256" key="3">
    <source>
        <dbReference type="ARBA" id="ARBA00022723"/>
    </source>
</evidence>
<dbReference type="FunFam" id="3.10.20.90:FF:000099">
    <property type="entry name" value="Polycomb group RING finger protein 1"/>
    <property type="match status" value="1"/>
</dbReference>
<keyword evidence="14" id="KW-1185">Reference proteome</keyword>
<dbReference type="SMART" id="SM00184">
    <property type="entry name" value="RING"/>
    <property type="match status" value="1"/>
</dbReference>
<dbReference type="PROSITE" id="PS00518">
    <property type="entry name" value="ZF_RING_1"/>
    <property type="match status" value="1"/>
</dbReference>
<dbReference type="InterPro" id="IPR032443">
    <property type="entry name" value="RAWUL"/>
</dbReference>
<keyword evidence="6" id="KW-0805">Transcription regulation</keyword>
<dbReference type="Ensembl" id="ENSLAFT00000027839.1">
    <property type="protein sequence ID" value="ENSLAFP00000025660.1"/>
    <property type="gene ID" value="ENSLAFG00000018359.2"/>
</dbReference>
<comment type="subunit">
    <text evidence="10">Interacts with BCORL1, forming heterodimers. The PCGF1-BCORL1 heterodimeric complex interacts with the KDM2B-SKP1 heterodimeric complex to form a homotetrameric polycomb repression complex 1 (PRC1.1). Component of the repressive BCOR complex containing a Polycomb group subcomplex at least composed of RYBP, RING1 and RNF2/RING2. Specifically interacts with BCOR, RING1 and RNF2/RING2. Component of a PRC1-like complex. Interacts with CBX6, CBX7 and CBX8. Interacts with DPPA4, NANOG, POU5F1 and RYBP.</text>
</comment>
<evidence type="ECO:0000313" key="13">
    <source>
        <dbReference type="Ensembl" id="ENSLAFP00000025660.1"/>
    </source>
</evidence>
<dbReference type="GO" id="GO:1990841">
    <property type="term" value="F:promoter-specific chromatin binding"/>
    <property type="evidence" value="ECO:0007669"/>
    <property type="project" value="TreeGrafter"/>
</dbReference>
<keyword evidence="5" id="KW-0862">Zinc</keyword>
<evidence type="ECO:0000313" key="14">
    <source>
        <dbReference type="Proteomes" id="UP000007646"/>
    </source>
</evidence>
<dbReference type="PANTHER" id="PTHR10825:SF29">
    <property type="entry name" value="POLYCOMB GROUP RING FINGER PROTEIN 1"/>
    <property type="match status" value="1"/>
</dbReference>
<dbReference type="SUPFAM" id="SSF57850">
    <property type="entry name" value="RING/U-box"/>
    <property type="match status" value="1"/>
</dbReference>
<comment type="subcellular location">
    <subcellularLocation>
        <location evidence="1">Nucleus</location>
    </subcellularLocation>
</comment>
<dbReference type="GO" id="GO:0035102">
    <property type="term" value="C:PRC1 complex"/>
    <property type="evidence" value="ECO:0007669"/>
    <property type="project" value="TreeGrafter"/>
</dbReference>
<dbReference type="PANTHER" id="PTHR10825">
    <property type="entry name" value="RING FINGER DOMAIN-CONTAINING, POLYCOMB GROUP COMPONENT"/>
    <property type="match status" value="1"/>
</dbReference>
<dbReference type="CDD" id="cd16733">
    <property type="entry name" value="RING-HC_PCGF1"/>
    <property type="match status" value="1"/>
</dbReference>
<dbReference type="Proteomes" id="UP000007646">
    <property type="component" value="Unassembled WGS sequence"/>
</dbReference>
<keyword evidence="3" id="KW-0479">Metal-binding</keyword>
<evidence type="ECO:0000256" key="10">
    <source>
        <dbReference type="ARBA" id="ARBA00062372"/>
    </source>
</evidence>
<evidence type="ECO:0000256" key="7">
    <source>
        <dbReference type="ARBA" id="ARBA00023163"/>
    </source>
</evidence>
<gene>
    <name evidence="13" type="primary">PCGF1</name>
</gene>
<evidence type="ECO:0000256" key="6">
    <source>
        <dbReference type="ARBA" id="ARBA00023015"/>
    </source>
</evidence>
<dbReference type="InterPro" id="IPR001841">
    <property type="entry name" value="Znf_RING"/>
</dbReference>
<evidence type="ECO:0000256" key="9">
    <source>
        <dbReference type="ARBA" id="ARBA00040075"/>
    </source>
</evidence>
<reference evidence="13" key="2">
    <citation type="submission" date="2025-08" db="UniProtKB">
        <authorList>
            <consortium name="Ensembl"/>
        </authorList>
    </citation>
    <scope>IDENTIFICATION</scope>
    <source>
        <strain evidence="13">Isolate ISIS603380</strain>
    </source>
</reference>
<dbReference type="Pfam" id="PF13923">
    <property type="entry name" value="zf-C3HC4_2"/>
    <property type="match status" value="1"/>
</dbReference>
<keyword evidence="7" id="KW-0804">Transcription</keyword>
<proteinExistence type="predicted"/>
<dbReference type="Gene3D" id="3.30.40.10">
    <property type="entry name" value="Zinc/RING finger domain, C3HC4 (zinc finger)"/>
    <property type="match status" value="1"/>
</dbReference>
<organism evidence="13 14">
    <name type="scientific">Loxodonta africana</name>
    <name type="common">African elephant</name>
    <dbReference type="NCBI Taxonomy" id="9785"/>
    <lineage>
        <taxon>Eukaryota</taxon>
        <taxon>Metazoa</taxon>
        <taxon>Chordata</taxon>
        <taxon>Craniata</taxon>
        <taxon>Vertebrata</taxon>
        <taxon>Euteleostomi</taxon>
        <taxon>Mammalia</taxon>
        <taxon>Eutheria</taxon>
        <taxon>Afrotheria</taxon>
        <taxon>Proboscidea</taxon>
        <taxon>Elephantidae</taxon>
        <taxon>Loxodonta</taxon>
    </lineage>
</organism>
<dbReference type="GO" id="GO:0000122">
    <property type="term" value="P:negative regulation of transcription by RNA polymerase II"/>
    <property type="evidence" value="ECO:0007669"/>
    <property type="project" value="TreeGrafter"/>
</dbReference>
<evidence type="ECO:0000256" key="8">
    <source>
        <dbReference type="ARBA" id="ARBA00023242"/>
    </source>
</evidence>
<evidence type="ECO:0000256" key="1">
    <source>
        <dbReference type="ARBA" id="ARBA00004123"/>
    </source>
</evidence>